<sequence>MESFDYVIIGAGSAGCAVAARLSESGRDSVLVLEAGPRDSYPWIHIPLGFGKTFFNKKLNWCFQTEPSSELNSRVLFAPCGKVLGGSSSINGLVYSRGQAQDFDGWREEGNIGWGYDDVLPFFRKSENHAHGANAFHGASGPLSVHDVMECHPLSTAFVESAAAVGFVRNPDFNGASQEGVGSFQVTARNGRRVSSAVAFLREAERRPNVHVRTNAEVEQLTIESGRVTGLTYSCNGKSIPIQARRAVILSAGTLNSPAILQRSGIGRGEWLQAAGIRVKHELKGIGANLQDHLQARLVIRSRRLPTLNTQIRHPVRLLQMGLQYALLRRGPLASAGGQTGGFIRTRPELDRPDIMYFVMPFTSADLRNGLDRFPGFTIASCLLRPDSHGTVRVRSSNPKDAPLIEPNYLEAQSDRDTMLAGLRAARRIAASDPLRGEIEYEERPGPGVESDDDLLSYIRATASSVYHPTGTCKMGTGEDAVVDAKLRLHGLEGLRVADASIMPSIVSSPTNATAIMIGERAAAFLLEEA</sequence>
<dbReference type="SUPFAM" id="SSF51905">
    <property type="entry name" value="FAD/NAD(P)-binding domain"/>
    <property type="match status" value="1"/>
</dbReference>
<evidence type="ECO:0000256" key="6">
    <source>
        <dbReference type="RuleBase" id="RU003968"/>
    </source>
</evidence>
<feature type="domain" description="Glucose-methanol-choline oxidoreductase N-terminal" evidence="7">
    <location>
        <begin position="81"/>
        <end position="104"/>
    </location>
</feature>
<comment type="similarity">
    <text evidence="2 6">Belongs to the GMC oxidoreductase family.</text>
</comment>
<dbReference type="Pfam" id="PF05199">
    <property type="entry name" value="GMC_oxred_C"/>
    <property type="match status" value="1"/>
</dbReference>
<dbReference type="Pfam" id="PF00732">
    <property type="entry name" value="GMC_oxred_N"/>
    <property type="match status" value="1"/>
</dbReference>
<evidence type="ECO:0000256" key="5">
    <source>
        <dbReference type="PIRSR" id="PIRSR000137-2"/>
    </source>
</evidence>
<dbReference type="SUPFAM" id="SSF54373">
    <property type="entry name" value="FAD-linked reductases, C-terminal domain"/>
    <property type="match status" value="1"/>
</dbReference>
<evidence type="ECO:0000256" key="1">
    <source>
        <dbReference type="ARBA" id="ARBA00001974"/>
    </source>
</evidence>
<feature type="domain" description="Glucose-methanol-choline oxidoreductase N-terminal" evidence="8">
    <location>
        <begin position="253"/>
        <end position="267"/>
    </location>
</feature>
<feature type="binding site" evidence="5">
    <location>
        <position position="83"/>
    </location>
    <ligand>
        <name>FAD</name>
        <dbReference type="ChEBI" id="CHEBI:57692"/>
    </ligand>
</feature>
<keyword evidence="4 5" id="KW-0274">FAD</keyword>
<comment type="caution">
    <text evidence="9">The sequence shown here is derived from an EMBL/GenBank/DDBJ whole genome shotgun (WGS) entry which is preliminary data.</text>
</comment>
<evidence type="ECO:0000259" key="8">
    <source>
        <dbReference type="PROSITE" id="PS00624"/>
    </source>
</evidence>
<dbReference type="EMBL" id="OCSU01000001">
    <property type="protein sequence ID" value="SOE46028.1"/>
    <property type="molecule type" value="Genomic_DNA"/>
</dbReference>
<dbReference type="Gene3D" id="3.50.50.60">
    <property type="entry name" value="FAD/NAD(P)-binding domain"/>
    <property type="match status" value="1"/>
</dbReference>
<dbReference type="Gene3D" id="3.30.560.10">
    <property type="entry name" value="Glucose Oxidase, domain 3"/>
    <property type="match status" value="1"/>
</dbReference>
<gene>
    <name evidence="9" type="ORF">SAMN05446927_0098</name>
</gene>
<evidence type="ECO:0000256" key="3">
    <source>
        <dbReference type="ARBA" id="ARBA00022630"/>
    </source>
</evidence>
<dbReference type="PANTHER" id="PTHR11552">
    <property type="entry name" value="GLUCOSE-METHANOL-CHOLINE GMC OXIDOREDUCTASE"/>
    <property type="match status" value="1"/>
</dbReference>
<dbReference type="PIRSF" id="PIRSF000137">
    <property type="entry name" value="Alcohol_oxidase"/>
    <property type="match status" value="1"/>
</dbReference>
<proteinExistence type="inferred from homology"/>
<organism evidence="9 10">
    <name type="scientific">Caballeronia arationis</name>
    <dbReference type="NCBI Taxonomy" id="1777142"/>
    <lineage>
        <taxon>Bacteria</taxon>
        <taxon>Pseudomonadati</taxon>
        <taxon>Pseudomonadota</taxon>
        <taxon>Betaproteobacteria</taxon>
        <taxon>Burkholderiales</taxon>
        <taxon>Burkholderiaceae</taxon>
        <taxon>Caballeronia</taxon>
    </lineage>
</organism>
<dbReference type="InterPro" id="IPR000172">
    <property type="entry name" value="GMC_OxRdtase_N"/>
</dbReference>
<reference evidence="9 10" key="1">
    <citation type="submission" date="2017-09" db="EMBL/GenBank/DDBJ databases">
        <authorList>
            <person name="Varghese N."/>
            <person name="Submissions S."/>
        </authorList>
    </citation>
    <scope>NUCLEOTIDE SEQUENCE [LARGE SCALE GENOMIC DNA]</scope>
    <source>
        <strain evidence="9 10">OK806</strain>
    </source>
</reference>
<dbReference type="RefSeq" id="WP_097189942.1">
    <property type="nucleotide sequence ID" value="NZ_OCSU01000001.1"/>
</dbReference>
<evidence type="ECO:0000313" key="10">
    <source>
        <dbReference type="Proteomes" id="UP000219522"/>
    </source>
</evidence>
<keyword evidence="3 6" id="KW-0285">Flavoprotein</keyword>
<feature type="binding site" evidence="5">
    <location>
        <position position="218"/>
    </location>
    <ligand>
        <name>FAD</name>
        <dbReference type="ChEBI" id="CHEBI:57692"/>
    </ligand>
</feature>
<dbReference type="InterPro" id="IPR036188">
    <property type="entry name" value="FAD/NAD-bd_sf"/>
</dbReference>
<keyword evidence="10" id="KW-1185">Reference proteome</keyword>
<evidence type="ECO:0000259" key="7">
    <source>
        <dbReference type="PROSITE" id="PS00623"/>
    </source>
</evidence>
<evidence type="ECO:0000313" key="9">
    <source>
        <dbReference type="EMBL" id="SOE46028.1"/>
    </source>
</evidence>
<name>A0A7Z7I0W1_9BURK</name>
<dbReference type="GO" id="GO:0050660">
    <property type="term" value="F:flavin adenine dinucleotide binding"/>
    <property type="evidence" value="ECO:0007669"/>
    <property type="project" value="InterPro"/>
</dbReference>
<feature type="binding site" evidence="5">
    <location>
        <begin position="91"/>
        <end position="94"/>
    </location>
    <ligand>
        <name>FAD</name>
        <dbReference type="ChEBI" id="CHEBI:57692"/>
    </ligand>
</feature>
<comment type="cofactor">
    <cofactor evidence="1 5">
        <name>FAD</name>
        <dbReference type="ChEBI" id="CHEBI:57692"/>
    </cofactor>
</comment>
<dbReference type="AlphaFoldDB" id="A0A7Z7I0W1"/>
<dbReference type="Proteomes" id="UP000219522">
    <property type="component" value="Unassembled WGS sequence"/>
</dbReference>
<accession>A0A7Z7I0W1</accession>
<dbReference type="PANTHER" id="PTHR11552:SF147">
    <property type="entry name" value="CHOLINE DEHYDROGENASE, MITOCHONDRIAL"/>
    <property type="match status" value="1"/>
</dbReference>
<dbReference type="InterPro" id="IPR012132">
    <property type="entry name" value="GMC_OxRdtase"/>
</dbReference>
<evidence type="ECO:0000256" key="4">
    <source>
        <dbReference type="ARBA" id="ARBA00022827"/>
    </source>
</evidence>
<evidence type="ECO:0000256" key="2">
    <source>
        <dbReference type="ARBA" id="ARBA00010790"/>
    </source>
</evidence>
<dbReference type="GO" id="GO:0016614">
    <property type="term" value="F:oxidoreductase activity, acting on CH-OH group of donors"/>
    <property type="evidence" value="ECO:0007669"/>
    <property type="project" value="InterPro"/>
</dbReference>
<dbReference type="PROSITE" id="PS00623">
    <property type="entry name" value="GMC_OXRED_1"/>
    <property type="match status" value="1"/>
</dbReference>
<dbReference type="InterPro" id="IPR007867">
    <property type="entry name" value="GMC_OxRtase_C"/>
</dbReference>
<protein>
    <submittedName>
        <fullName evidence="9">Choline dehydrogenase</fullName>
    </submittedName>
</protein>
<dbReference type="PROSITE" id="PS00624">
    <property type="entry name" value="GMC_OXRED_2"/>
    <property type="match status" value="1"/>
</dbReference>